<dbReference type="InterPro" id="IPR006076">
    <property type="entry name" value="FAD-dep_OxRdtase"/>
</dbReference>
<dbReference type="AlphaFoldDB" id="A0A914W5F7"/>
<evidence type="ECO:0000313" key="10">
    <source>
        <dbReference type="Proteomes" id="UP000887566"/>
    </source>
</evidence>
<dbReference type="GO" id="GO:0071949">
    <property type="term" value="F:FAD binding"/>
    <property type="evidence" value="ECO:0007669"/>
    <property type="project" value="InterPro"/>
</dbReference>
<evidence type="ECO:0000256" key="7">
    <source>
        <dbReference type="PIRSR" id="PIRSR000189-1"/>
    </source>
</evidence>
<feature type="binding site" evidence="7">
    <location>
        <position position="274"/>
    </location>
    <ligand>
        <name>D-dopa</name>
        <dbReference type="ChEBI" id="CHEBI:149689"/>
    </ligand>
</feature>
<accession>A0A914W5F7</accession>
<evidence type="ECO:0000259" key="9">
    <source>
        <dbReference type="Pfam" id="PF01266"/>
    </source>
</evidence>
<proteinExistence type="inferred from homology"/>
<comment type="subcellular location">
    <subcellularLocation>
        <location evidence="2">Peroxisome matrix</location>
    </subcellularLocation>
</comment>
<protein>
    <submittedName>
        <fullName evidence="11">FAD dependent oxidoreductase domain-containing protein</fullName>
    </submittedName>
</protein>
<dbReference type="PANTHER" id="PTHR11530:SF11">
    <property type="entry name" value="D-ASPARTATE OXIDASE"/>
    <property type="match status" value="1"/>
</dbReference>
<feature type="binding site" evidence="7">
    <location>
        <position position="219"/>
    </location>
    <ligand>
        <name>D-dopa</name>
        <dbReference type="ChEBI" id="CHEBI:149689"/>
    </ligand>
</feature>
<dbReference type="PIRSF" id="PIRSF000189">
    <property type="entry name" value="D-aa_oxidase"/>
    <property type="match status" value="1"/>
</dbReference>
<keyword evidence="5 7" id="KW-0274">FAD</keyword>
<feature type="binding site" evidence="7">
    <location>
        <position position="304"/>
    </location>
    <ligand>
        <name>D-dopa</name>
        <dbReference type="ChEBI" id="CHEBI:149689"/>
    </ligand>
</feature>
<name>A0A914W5F7_9BILA</name>
<evidence type="ECO:0000256" key="6">
    <source>
        <dbReference type="ARBA" id="ARBA00023002"/>
    </source>
</evidence>
<evidence type="ECO:0000256" key="8">
    <source>
        <dbReference type="SAM" id="SignalP"/>
    </source>
</evidence>
<evidence type="ECO:0000256" key="5">
    <source>
        <dbReference type="ARBA" id="ARBA00022827"/>
    </source>
</evidence>
<keyword evidence="4" id="KW-0285">Flavoprotein</keyword>
<dbReference type="InterPro" id="IPR023209">
    <property type="entry name" value="DAO"/>
</dbReference>
<dbReference type="Gene3D" id="3.40.50.720">
    <property type="entry name" value="NAD(P)-binding Rossmann-like Domain"/>
    <property type="match status" value="1"/>
</dbReference>
<evidence type="ECO:0000256" key="1">
    <source>
        <dbReference type="ARBA" id="ARBA00001974"/>
    </source>
</evidence>
<dbReference type="InterPro" id="IPR006181">
    <property type="entry name" value="D-amino_acid_oxidase_CS"/>
</dbReference>
<evidence type="ECO:0000256" key="4">
    <source>
        <dbReference type="ARBA" id="ARBA00022630"/>
    </source>
</evidence>
<dbReference type="Gene3D" id="3.30.9.10">
    <property type="entry name" value="D-Amino Acid Oxidase, subunit A, domain 2"/>
    <property type="match status" value="1"/>
</dbReference>
<reference evidence="11" key="1">
    <citation type="submission" date="2022-11" db="UniProtKB">
        <authorList>
            <consortium name="WormBaseParasite"/>
        </authorList>
    </citation>
    <scope>IDENTIFICATION</scope>
</reference>
<dbReference type="GO" id="GO:0003884">
    <property type="term" value="F:D-amino-acid oxidase activity"/>
    <property type="evidence" value="ECO:0007669"/>
    <property type="project" value="InterPro"/>
</dbReference>
<dbReference type="PROSITE" id="PS00677">
    <property type="entry name" value="DAO"/>
    <property type="match status" value="1"/>
</dbReference>
<dbReference type="Proteomes" id="UP000887566">
    <property type="component" value="Unplaced"/>
</dbReference>
<dbReference type="SUPFAM" id="SSF51971">
    <property type="entry name" value="Nucleotide-binding domain"/>
    <property type="match status" value="1"/>
</dbReference>
<dbReference type="Pfam" id="PF01266">
    <property type="entry name" value="DAO"/>
    <property type="match status" value="1"/>
</dbReference>
<comment type="cofactor">
    <cofactor evidence="1 7">
        <name>FAD</name>
        <dbReference type="ChEBI" id="CHEBI:57692"/>
    </cofactor>
</comment>
<feature type="binding site" evidence="7">
    <location>
        <begin position="40"/>
        <end position="41"/>
    </location>
    <ligand>
        <name>FAD</name>
        <dbReference type="ChEBI" id="CHEBI:57692"/>
    </ligand>
</feature>
<evidence type="ECO:0000313" key="11">
    <source>
        <dbReference type="WBParaSite" id="PSAMB.scaffold318size56924.g4582.t1"/>
    </source>
</evidence>
<dbReference type="GO" id="GO:0019478">
    <property type="term" value="P:D-amino acid catabolic process"/>
    <property type="evidence" value="ECO:0007669"/>
    <property type="project" value="TreeGrafter"/>
</dbReference>
<feature type="domain" description="FAD dependent oxidoreductase" evidence="9">
    <location>
        <begin position="3"/>
        <end position="320"/>
    </location>
</feature>
<keyword evidence="8" id="KW-0732">Signal</keyword>
<feature type="chain" id="PRO_5037668290" evidence="8">
    <location>
        <begin position="17"/>
        <end position="332"/>
    </location>
</feature>
<keyword evidence="6" id="KW-0560">Oxidoreductase</keyword>
<evidence type="ECO:0000256" key="2">
    <source>
        <dbReference type="ARBA" id="ARBA00004253"/>
    </source>
</evidence>
<sequence>MSVCVVGAGIIGLSTACILQEAEPRAQITLIAEKFSPDVTSDIAAGIIRPYADADPRKELMIKWVAKTYERVEKMALSTPEFGATVISGYDLDVAPVDPKVVWRDCLKGYRHVPKRELQDLGFYDFFQHGVFYTTFSLESSRYLPSLLKQFQQYGGTVRQQKLSSLQDLKEKYDVIVNCSGLGAGQLVNDELVRPIRGQIVRLDAPHIKHFYMFGDDHYVIPNSNTVVAGGTHQYDDWSTTIRAEDTNQVLSANYKYLPALKKSKIVKEVCGLRPGRSSVRLEREDLMIGEKATPVVHNYGHSGAGVSLHWGCAMDAAALAADSIHKPTSKI</sequence>
<dbReference type="SUPFAM" id="SSF54373">
    <property type="entry name" value="FAD-linked reductases, C-terminal domain"/>
    <property type="match status" value="1"/>
</dbReference>
<organism evidence="10 11">
    <name type="scientific">Plectus sambesii</name>
    <dbReference type="NCBI Taxonomy" id="2011161"/>
    <lineage>
        <taxon>Eukaryota</taxon>
        <taxon>Metazoa</taxon>
        <taxon>Ecdysozoa</taxon>
        <taxon>Nematoda</taxon>
        <taxon>Chromadorea</taxon>
        <taxon>Plectida</taxon>
        <taxon>Plectina</taxon>
        <taxon>Plectoidea</taxon>
        <taxon>Plectidae</taxon>
        <taxon>Plectus</taxon>
    </lineage>
</organism>
<dbReference type="PANTHER" id="PTHR11530">
    <property type="entry name" value="D-AMINO ACID OXIDASE"/>
    <property type="match status" value="1"/>
</dbReference>
<evidence type="ECO:0000256" key="3">
    <source>
        <dbReference type="ARBA" id="ARBA00006730"/>
    </source>
</evidence>
<dbReference type="WBParaSite" id="PSAMB.scaffold318size56924.g4582.t1">
    <property type="protein sequence ID" value="PSAMB.scaffold318size56924.g4582.t1"/>
    <property type="gene ID" value="PSAMB.scaffold318size56924.g4582"/>
</dbReference>
<keyword evidence="10" id="KW-1185">Reference proteome</keyword>
<feature type="signal peptide" evidence="8">
    <location>
        <begin position="1"/>
        <end position="16"/>
    </location>
</feature>
<comment type="similarity">
    <text evidence="3">Belongs to the DAMOX/DASOX family.</text>
</comment>
<dbReference type="GO" id="GO:0005782">
    <property type="term" value="C:peroxisomal matrix"/>
    <property type="evidence" value="ECO:0007669"/>
    <property type="project" value="UniProtKB-SubCell"/>
</dbReference>